<dbReference type="OrthoDB" id="258392at2759"/>
<dbReference type="Pfam" id="PF00328">
    <property type="entry name" value="His_Phos_2"/>
    <property type="match status" value="1"/>
</dbReference>
<accession>A0A168DZS6</accession>
<evidence type="ECO:0000256" key="3">
    <source>
        <dbReference type="SAM" id="SignalP"/>
    </source>
</evidence>
<evidence type="ECO:0000313" key="5">
    <source>
        <dbReference type="Proteomes" id="UP000078544"/>
    </source>
</evidence>
<proteinExistence type="predicted"/>
<dbReference type="Proteomes" id="UP000078544">
    <property type="component" value="Unassembled WGS sequence"/>
</dbReference>
<dbReference type="InterPro" id="IPR029033">
    <property type="entry name" value="His_PPase_superfam"/>
</dbReference>
<dbReference type="Gene3D" id="3.40.50.1240">
    <property type="entry name" value="Phosphoglycerate mutase-like"/>
    <property type="match status" value="1"/>
</dbReference>
<dbReference type="AlphaFoldDB" id="A0A168DZS6"/>
<keyword evidence="2" id="KW-0472">Membrane</keyword>
<feature type="chain" id="PRO_5007896353" evidence="3">
    <location>
        <begin position="23"/>
        <end position="565"/>
    </location>
</feature>
<keyword evidence="2" id="KW-1133">Transmembrane helix</keyword>
<evidence type="ECO:0000313" key="4">
    <source>
        <dbReference type="EMBL" id="KZZ98269.1"/>
    </source>
</evidence>
<dbReference type="STRING" id="1081109.A0A168DZS6"/>
<comment type="caution">
    <text evidence="4">The sequence shown here is derived from an EMBL/GenBank/DDBJ whole genome shotgun (WGS) entry which is preliminary data.</text>
</comment>
<keyword evidence="5" id="KW-1185">Reference proteome</keyword>
<dbReference type="InterPro" id="IPR000560">
    <property type="entry name" value="His_Pase_clade-2"/>
</dbReference>
<sequence length="565" mass="60881">MLLSTALGPFIGLAASAVKAQASTPQVLAAVAFVTQGETAQRADDDSVYLTPRGAQQMFRQGTAFRNRYLSNGTSNGTEAAPIYGLSIDVINNMQLNLLAASTEWHASGATAFMQGLYPPKGFSFGDSGRGVAATNYPLNGYQYAEISTIGPQDSEFSAVEGTQGCQAWHDEMNRNLTRSADIVGKVSETQPFYSNLTASGPLLGQESLVDATYLYAVEVFQTVKYLFDNNQTVHDGLANANDTLTTLENNAFSLELAKTRYNNTDKTDPRNILYGIAGRTLASQVTGSFVDFMLDKEKGPKLTVIFGSWRPMMSFFSAADLFNPQNPSAPWTQLPKPGSAMVFELVGDSGSGATARGSQVRFYYRPSADSDDEFTSYPLFGSPTGSNMSHDAFSSRMNEISKNSSDWCSICKPRGQTSYCQQFTTIRVNNAVGDNCSTHLSTPVVGIIGALIMCAVLAFVVFAFAMTRRHRSNRTSGEPRLAAGGGGGFRGADKKTGDADVVVSKTGRQEARVGSWELGNSRKEIFDGQPGAGIVTSDFAHRTRRMDDDSISIAETPVQPREGF</sequence>
<reference evidence="4 5" key="1">
    <citation type="journal article" date="2016" name="Genome Biol. Evol.">
        <title>Divergent and convergent evolution of fungal pathogenicity.</title>
        <authorList>
            <person name="Shang Y."/>
            <person name="Xiao G."/>
            <person name="Zheng P."/>
            <person name="Cen K."/>
            <person name="Zhan S."/>
            <person name="Wang C."/>
        </authorList>
    </citation>
    <scope>NUCLEOTIDE SEQUENCE [LARGE SCALE GENOMIC DNA]</scope>
    <source>
        <strain evidence="4 5">RCEF 2490</strain>
    </source>
</reference>
<organism evidence="4 5">
    <name type="scientific">Moelleriella libera RCEF 2490</name>
    <dbReference type="NCBI Taxonomy" id="1081109"/>
    <lineage>
        <taxon>Eukaryota</taxon>
        <taxon>Fungi</taxon>
        <taxon>Dikarya</taxon>
        <taxon>Ascomycota</taxon>
        <taxon>Pezizomycotina</taxon>
        <taxon>Sordariomycetes</taxon>
        <taxon>Hypocreomycetidae</taxon>
        <taxon>Hypocreales</taxon>
        <taxon>Clavicipitaceae</taxon>
        <taxon>Moelleriella</taxon>
    </lineage>
</organism>
<protein>
    <submittedName>
        <fullName evidence="4">Histidine phosphatase superfamily, clade-2</fullName>
    </submittedName>
</protein>
<keyword evidence="2" id="KW-0812">Transmembrane</keyword>
<dbReference type="EMBL" id="AZGY01000005">
    <property type="protein sequence ID" value="KZZ98269.1"/>
    <property type="molecule type" value="Genomic_DNA"/>
</dbReference>
<evidence type="ECO:0000256" key="2">
    <source>
        <dbReference type="SAM" id="Phobius"/>
    </source>
</evidence>
<feature type="signal peptide" evidence="3">
    <location>
        <begin position="1"/>
        <end position="22"/>
    </location>
</feature>
<feature type="transmembrane region" description="Helical" evidence="2">
    <location>
        <begin position="445"/>
        <end position="466"/>
    </location>
</feature>
<feature type="region of interest" description="Disordered" evidence="1">
    <location>
        <begin position="474"/>
        <end position="500"/>
    </location>
</feature>
<gene>
    <name evidence="4" type="ORF">AAL_02787</name>
</gene>
<keyword evidence="3" id="KW-0732">Signal</keyword>
<evidence type="ECO:0000256" key="1">
    <source>
        <dbReference type="SAM" id="MobiDB-lite"/>
    </source>
</evidence>
<dbReference type="SUPFAM" id="SSF53254">
    <property type="entry name" value="Phosphoglycerate mutase-like"/>
    <property type="match status" value="1"/>
</dbReference>
<name>A0A168DZS6_9HYPO</name>